<sequence>MTKKFYLSCILGLATISSFAQPVTAKTWHYGKRINNVDPYFGARITTNGEVIVAGGGNATNYNFTVARHDTAGILKWKKVYISRNQGEGNTALDANNDLLVVSSFASVFELNTDTLTTSGVTDKQMFIGKFSGQTGDNLWIKSHPQEKPKAVQFLANGNILLQIAAGAGPFIFDGNTVTTLSGAGDIFLELSNTDGSVVHHFFFAQYTLPVATPFHLNSNILTYMDAEGGSSISSPRYLVKTKYDVSTSTVTQRDSLLFKSQYYNLFQNMSDAAMAFDPASGDFYFGAGEKQDYTIVGTDTFAKGEYALLHFDDNMNLLKKLDTRFPINQIYIEDTTVISTSIVENLPNASYLGTDTILPPNYEDAHMIVRSNLSLDNRSYAFMGTDNWDTGLELRDIDVDNQGNVYVLGFHGEDILFPPHLVPEANRSWKHLSALGKLQYKANSLIGLSETSLSHPFTIYPNPSSGVITIELEGAFDYRLLSLSGQTLCEGKAINGEHIDISSFPAGTYILQASLDNRLLVKRLLKL</sequence>
<evidence type="ECO:0000313" key="5">
    <source>
        <dbReference type="Proteomes" id="UP000005631"/>
    </source>
</evidence>
<dbReference type="RefSeq" id="WP_014201715.1">
    <property type="nucleotide sequence ID" value="NC_016599.1"/>
</dbReference>
<reference evidence="4 5" key="1">
    <citation type="journal article" date="2012" name="Stand. Genomic Sci.">
        <title>Genome sequence of the orange-pigmented seawater bacterium Owenweeksia hongkongensis type strain (UST20020801(T)).</title>
        <authorList>
            <person name="Riedel T."/>
            <person name="Held B."/>
            <person name="Nolan M."/>
            <person name="Lucas S."/>
            <person name="Lapidus A."/>
            <person name="Tice H."/>
            <person name="Del Rio T.G."/>
            <person name="Cheng J.F."/>
            <person name="Han C."/>
            <person name="Tapia R."/>
            <person name="Goodwin L.A."/>
            <person name="Pitluck S."/>
            <person name="Liolios K."/>
            <person name="Mavromatis K."/>
            <person name="Pagani I."/>
            <person name="Ivanova N."/>
            <person name="Mikhailova N."/>
            <person name="Pati A."/>
            <person name="Chen A."/>
            <person name="Palaniappan K."/>
            <person name="Rohde M."/>
            <person name="Tindall B.J."/>
            <person name="Detter J.C."/>
            <person name="Goker M."/>
            <person name="Woyke T."/>
            <person name="Bristow J."/>
            <person name="Eisen J.A."/>
            <person name="Markowitz V."/>
            <person name="Hugenholtz P."/>
            <person name="Klenk H.P."/>
            <person name="Kyrpides N.C."/>
        </authorList>
    </citation>
    <scope>NUCLEOTIDE SEQUENCE</scope>
    <source>
        <strain evidence="5">DSM 17368 / JCM 12287 / NRRL B-23963</strain>
    </source>
</reference>
<dbReference type="OrthoDB" id="9805017at2"/>
<proteinExistence type="predicted"/>
<feature type="chain" id="PRO_5003514792" description="Secretion system C-terminal sorting domain-containing protein" evidence="2">
    <location>
        <begin position="21"/>
        <end position="528"/>
    </location>
</feature>
<dbReference type="InterPro" id="IPR026444">
    <property type="entry name" value="Secre_tail"/>
</dbReference>
<evidence type="ECO:0000256" key="1">
    <source>
        <dbReference type="ARBA" id="ARBA00022729"/>
    </source>
</evidence>
<evidence type="ECO:0000259" key="3">
    <source>
        <dbReference type="Pfam" id="PF18962"/>
    </source>
</evidence>
<dbReference type="Pfam" id="PF18962">
    <property type="entry name" value="Por_Secre_tail"/>
    <property type="match status" value="1"/>
</dbReference>
<dbReference type="NCBIfam" id="TIGR04183">
    <property type="entry name" value="Por_Secre_tail"/>
    <property type="match status" value="1"/>
</dbReference>
<evidence type="ECO:0000313" key="4">
    <source>
        <dbReference type="EMBL" id="AEV32359.1"/>
    </source>
</evidence>
<dbReference type="EMBL" id="CP003156">
    <property type="protein sequence ID" value="AEV32359.1"/>
    <property type="molecule type" value="Genomic_DNA"/>
</dbReference>
<dbReference type="KEGG" id="oho:Oweho_1362"/>
<keyword evidence="5" id="KW-1185">Reference proteome</keyword>
<evidence type="ECO:0000256" key="2">
    <source>
        <dbReference type="SAM" id="SignalP"/>
    </source>
</evidence>
<dbReference type="Proteomes" id="UP000005631">
    <property type="component" value="Chromosome"/>
</dbReference>
<protein>
    <recommendedName>
        <fullName evidence="3">Secretion system C-terminal sorting domain-containing protein</fullName>
    </recommendedName>
</protein>
<feature type="domain" description="Secretion system C-terminal sorting" evidence="3">
    <location>
        <begin position="460"/>
        <end position="524"/>
    </location>
</feature>
<feature type="signal peptide" evidence="2">
    <location>
        <begin position="1"/>
        <end position="20"/>
    </location>
</feature>
<organism evidence="4 5">
    <name type="scientific">Owenweeksia hongkongensis (strain DSM 17368 / CIP 108786 / JCM 12287 / NRRL B-23963 / UST20020801)</name>
    <dbReference type="NCBI Taxonomy" id="926562"/>
    <lineage>
        <taxon>Bacteria</taxon>
        <taxon>Pseudomonadati</taxon>
        <taxon>Bacteroidota</taxon>
        <taxon>Flavobacteriia</taxon>
        <taxon>Flavobacteriales</taxon>
        <taxon>Owenweeksiaceae</taxon>
        <taxon>Owenweeksia</taxon>
    </lineage>
</organism>
<dbReference type="STRING" id="926562.Oweho_1362"/>
<gene>
    <name evidence="4" type="ordered locus">Oweho_1362</name>
</gene>
<dbReference type="AlphaFoldDB" id="G8R7K6"/>
<keyword evidence="1 2" id="KW-0732">Signal</keyword>
<dbReference type="HOGENOM" id="CLU_515649_0_0_10"/>
<accession>G8R7K6</accession>
<name>G8R7K6_OWEHD</name>